<dbReference type="AlphaFoldDB" id="A0A1F6GL88"/>
<evidence type="ECO:0000313" key="1">
    <source>
        <dbReference type="EMBL" id="OGG98873.1"/>
    </source>
</evidence>
<organism evidence="1 2">
    <name type="scientific">Candidatus Lambdaproteobacteria bacterium RIFOXYD2_FULL_56_26</name>
    <dbReference type="NCBI Taxonomy" id="1817773"/>
    <lineage>
        <taxon>Bacteria</taxon>
        <taxon>Pseudomonadati</taxon>
        <taxon>Pseudomonadota</taxon>
        <taxon>Candidatus Lambdaproteobacteria</taxon>
    </lineage>
</organism>
<proteinExistence type="predicted"/>
<accession>A0A1F6GL88</accession>
<dbReference type="EMBL" id="MFNF01000066">
    <property type="protein sequence ID" value="OGG98873.1"/>
    <property type="molecule type" value="Genomic_DNA"/>
</dbReference>
<evidence type="ECO:0000313" key="2">
    <source>
        <dbReference type="Proteomes" id="UP000177583"/>
    </source>
</evidence>
<gene>
    <name evidence="1" type="ORF">A2557_13290</name>
</gene>
<sequence>MEVHRQTCQLCGSHKMRNILARENGEPDKVFVQCADCHELVARYSLGRGGYFHAHKGFESYLRSMSRSGEMMSSKNIQADYQAIEEAARFRFKEIMRILAEENKED</sequence>
<reference evidence="1 2" key="1">
    <citation type="journal article" date="2016" name="Nat. Commun.">
        <title>Thousands of microbial genomes shed light on interconnected biogeochemical processes in an aquifer system.</title>
        <authorList>
            <person name="Anantharaman K."/>
            <person name="Brown C.T."/>
            <person name="Hug L.A."/>
            <person name="Sharon I."/>
            <person name="Castelle C.J."/>
            <person name="Probst A.J."/>
            <person name="Thomas B.C."/>
            <person name="Singh A."/>
            <person name="Wilkins M.J."/>
            <person name="Karaoz U."/>
            <person name="Brodie E.L."/>
            <person name="Williams K.H."/>
            <person name="Hubbard S.S."/>
            <person name="Banfield J.F."/>
        </authorList>
    </citation>
    <scope>NUCLEOTIDE SEQUENCE [LARGE SCALE GENOMIC DNA]</scope>
</reference>
<name>A0A1F6GL88_9PROT</name>
<comment type="caution">
    <text evidence="1">The sequence shown here is derived from an EMBL/GenBank/DDBJ whole genome shotgun (WGS) entry which is preliminary data.</text>
</comment>
<dbReference type="Proteomes" id="UP000177583">
    <property type="component" value="Unassembled WGS sequence"/>
</dbReference>
<protein>
    <submittedName>
        <fullName evidence="1">Uncharacterized protein</fullName>
    </submittedName>
</protein>